<dbReference type="EMBL" id="GIFC01001839">
    <property type="protein sequence ID" value="MXU83922.1"/>
    <property type="molecule type" value="Transcribed_RNA"/>
</dbReference>
<feature type="chain" id="PRO_5025634103" evidence="1">
    <location>
        <begin position="20"/>
        <end position="78"/>
    </location>
</feature>
<sequence>MGLALSRALLAFSAAPSSAASSVSPLAYLSADLMQKRRLWLRCCERPSSASSRLYGDSPNPVTCSRRLVRDTALPRSV</sequence>
<protein>
    <submittedName>
        <fullName evidence="2">Putative secreted protein</fullName>
    </submittedName>
</protein>
<name>A0A6B0TV81_IXORI</name>
<accession>A0A6B0TV81</accession>
<dbReference type="AlphaFoldDB" id="A0A6B0TV81"/>
<proteinExistence type="predicted"/>
<reference evidence="2" key="1">
    <citation type="submission" date="2019-12" db="EMBL/GenBank/DDBJ databases">
        <title>An insight into the sialome of adult female Ixodes ricinus ticks feeding for 6 days.</title>
        <authorList>
            <person name="Perner J."/>
            <person name="Ribeiro J.M.C."/>
        </authorList>
    </citation>
    <scope>NUCLEOTIDE SEQUENCE</scope>
    <source>
        <strain evidence="2">Semi-engorged</strain>
        <tissue evidence="2">Salivary glands</tissue>
    </source>
</reference>
<evidence type="ECO:0000313" key="2">
    <source>
        <dbReference type="EMBL" id="MXU83922.1"/>
    </source>
</evidence>
<keyword evidence="1" id="KW-0732">Signal</keyword>
<evidence type="ECO:0000256" key="1">
    <source>
        <dbReference type="SAM" id="SignalP"/>
    </source>
</evidence>
<organism evidence="2">
    <name type="scientific">Ixodes ricinus</name>
    <name type="common">Common tick</name>
    <name type="synonym">Acarus ricinus</name>
    <dbReference type="NCBI Taxonomy" id="34613"/>
    <lineage>
        <taxon>Eukaryota</taxon>
        <taxon>Metazoa</taxon>
        <taxon>Ecdysozoa</taxon>
        <taxon>Arthropoda</taxon>
        <taxon>Chelicerata</taxon>
        <taxon>Arachnida</taxon>
        <taxon>Acari</taxon>
        <taxon>Parasitiformes</taxon>
        <taxon>Ixodida</taxon>
        <taxon>Ixodoidea</taxon>
        <taxon>Ixodidae</taxon>
        <taxon>Ixodinae</taxon>
        <taxon>Ixodes</taxon>
    </lineage>
</organism>
<feature type="signal peptide" evidence="1">
    <location>
        <begin position="1"/>
        <end position="19"/>
    </location>
</feature>